<dbReference type="PANTHER" id="PTHR32166:SF74">
    <property type="entry name" value="OS05G0256350 PROTEIN"/>
    <property type="match status" value="1"/>
</dbReference>
<dbReference type="InterPro" id="IPR008906">
    <property type="entry name" value="HATC_C_dom"/>
</dbReference>
<dbReference type="InterPro" id="IPR007021">
    <property type="entry name" value="DUF659"/>
</dbReference>
<comment type="caution">
    <text evidence="11">The sequence shown here is derived from an EMBL/GenBank/DDBJ whole genome shotgun (WGS) entry which is preliminary data.</text>
</comment>
<dbReference type="Proteomes" id="UP000604825">
    <property type="component" value="Unassembled WGS sequence"/>
</dbReference>
<feature type="coiled-coil region" evidence="8">
    <location>
        <begin position="117"/>
        <end position="148"/>
    </location>
</feature>
<evidence type="ECO:0000259" key="10">
    <source>
        <dbReference type="PROSITE" id="PS50808"/>
    </source>
</evidence>
<evidence type="ECO:0000313" key="11">
    <source>
        <dbReference type="EMBL" id="CAD6257370.1"/>
    </source>
</evidence>
<evidence type="ECO:0000256" key="9">
    <source>
        <dbReference type="SAM" id="MobiDB-lite"/>
    </source>
</evidence>
<comment type="subcellular location">
    <subcellularLocation>
        <location evidence="1">Nucleus</location>
    </subcellularLocation>
</comment>
<dbReference type="AlphaFoldDB" id="A0A811QKN3"/>
<evidence type="ECO:0000256" key="6">
    <source>
        <dbReference type="ARBA" id="ARBA00023242"/>
    </source>
</evidence>
<protein>
    <recommendedName>
        <fullName evidence="10">BED-type domain-containing protein</fullName>
    </recommendedName>
</protein>
<reference evidence="11" key="1">
    <citation type="submission" date="2020-10" db="EMBL/GenBank/DDBJ databases">
        <authorList>
            <person name="Han B."/>
            <person name="Lu T."/>
            <person name="Zhao Q."/>
            <person name="Huang X."/>
            <person name="Zhao Y."/>
        </authorList>
    </citation>
    <scope>NUCLEOTIDE SEQUENCE</scope>
</reference>
<proteinExistence type="predicted"/>
<evidence type="ECO:0000256" key="8">
    <source>
        <dbReference type="SAM" id="Coils"/>
    </source>
</evidence>
<dbReference type="GO" id="GO:0046983">
    <property type="term" value="F:protein dimerization activity"/>
    <property type="evidence" value="ECO:0007669"/>
    <property type="project" value="InterPro"/>
</dbReference>
<keyword evidence="8" id="KW-0175">Coiled coil</keyword>
<keyword evidence="6" id="KW-0539">Nucleus</keyword>
<name>A0A811QKN3_9POAL</name>
<dbReference type="InterPro" id="IPR012337">
    <property type="entry name" value="RNaseH-like_sf"/>
</dbReference>
<dbReference type="EMBL" id="CAJGYO010000010">
    <property type="protein sequence ID" value="CAD6257370.1"/>
    <property type="molecule type" value="Genomic_DNA"/>
</dbReference>
<evidence type="ECO:0000313" key="12">
    <source>
        <dbReference type="Proteomes" id="UP000604825"/>
    </source>
</evidence>
<dbReference type="GO" id="GO:0005634">
    <property type="term" value="C:nucleus"/>
    <property type="evidence" value="ECO:0007669"/>
    <property type="project" value="UniProtKB-SubCell"/>
</dbReference>
<keyword evidence="2" id="KW-0479">Metal-binding</keyword>
<keyword evidence="12" id="KW-1185">Reference proteome</keyword>
<evidence type="ECO:0000256" key="1">
    <source>
        <dbReference type="ARBA" id="ARBA00004123"/>
    </source>
</evidence>
<evidence type="ECO:0000256" key="4">
    <source>
        <dbReference type="ARBA" id="ARBA00022833"/>
    </source>
</evidence>
<keyword evidence="5" id="KW-0238">DNA-binding</keyword>
<accession>A0A811QKN3</accession>
<feature type="domain" description="BED-type" evidence="10">
    <location>
        <begin position="60"/>
        <end position="131"/>
    </location>
</feature>
<keyword evidence="3 7" id="KW-0863">Zinc-finger</keyword>
<evidence type="ECO:0000256" key="7">
    <source>
        <dbReference type="PROSITE-ProRule" id="PRU00027"/>
    </source>
</evidence>
<evidence type="ECO:0000256" key="3">
    <source>
        <dbReference type="ARBA" id="ARBA00022771"/>
    </source>
</evidence>
<dbReference type="Pfam" id="PF04937">
    <property type="entry name" value="DUF659"/>
    <property type="match status" value="1"/>
</dbReference>
<sequence>MASGAGKDARGKEKEKVRSRSILAFQVAIRAIRSRKRMSTTEGALGEGENSESANLLKRNSDDVGWEYGVLVDPNNKDKVKCKLCKKEMRGGIYRLKQHLAHERKNVKKCTATTVQAMEAKQKCKKALDEAKRKREEKTVRKLELREEVNVSRVGESDEVTCVGSSEPHKLGPMDKWTRAIDPKATKTDSLKQQQLNKELWKERTHEVHKYIARWAYTHAIPFNACDNDEFKQMCEAIGQFGPGLVPPCQDSLRERLLEEEYERTKSLLQEREAEKIKNGCSIMTDAWSDRKRRSIMNLCTNCADGTSFISSKEMSHVSHTSEVIFDLVDKAIEEIGPDNVVQVVTDNASNNMGAKRLLEEKRPHIFWTSCAAHTINLMLQGIDNLTRFKKVVDQAKAFTIFVYGHTRTLECLRYFTEGKEVVRPGVTRFASNFLTLSSMQEKKDQLRKMVVHSRWDSLKDVKSKKGKEATATILSPSFWKDVKLTLTVFEPLVKVLRLVDGDVRPSMGFLYGELLKAKRQIKEAFGNVEARFKDVIAVIDKKMNGRLDSPLHLTAYLLNPHYSYTSWWRLYGYETPALQKMATRILSLTSSSSGCERNWSGFEGIHTKKRNRLTTTRLNKLVYIQFNSKLLSFLQEGGDDCALADFRDGEEDEMEGTGIPWSVIGEAVGADEQLELRRSARVRELYEGEEFESEEEEYDDEDVNYSDEEI</sequence>
<dbReference type="PANTHER" id="PTHR32166">
    <property type="entry name" value="OSJNBA0013A04.12 PROTEIN"/>
    <property type="match status" value="1"/>
</dbReference>
<gene>
    <name evidence="11" type="ORF">NCGR_LOCUS40855</name>
</gene>
<feature type="region of interest" description="Disordered" evidence="9">
    <location>
        <begin position="688"/>
        <end position="711"/>
    </location>
</feature>
<dbReference type="InterPro" id="IPR003656">
    <property type="entry name" value="Znf_BED"/>
</dbReference>
<dbReference type="SUPFAM" id="SSF53098">
    <property type="entry name" value="Ribonuclease H-like"/>
    <property type="match status" value="1"/>
</dbReference>
<dbReference type="GO" id="GO:0008270">
    <property type="term" value="F:zinc ion binding"/>
    <property type="evidence" value="ECO:0007669"/>
    <property type="project" value="UniProtKB-KW"/>
</dbReference>
<evidence type="ECO:0000256" key="2">
    <source>
        <dbReference type="ARBA" id="ARBA00022723"/>
    </source>
</evidence>
<organism evidence="11 12">
    <name type="scientific">Miscanthus lutarioriparius</name>
    <dbReference type="NCBI Taxonomy" id="422564"/>
    <lineage>
        <taxon>Eukaryota</taxon>
        <taxon>Viridiplantae</taxon>
        <taxon>Streptophyta</taxon>
        <taxon>Embryophyta</taxon>
        <taxon>Tracheophyta</taxon>
        <taxon>Spermatophyta</taxon>
        <taxon>Magnoliopsida</taxon>
        <taxon>Liliopsida</taxon>
        <taxon>Poales</taxon>
        <taxon>Poaceae</taxon>
        <taxon>PACMAD clade</taxon>
        <taxon>Panicoideae</taxon>
        <taxon>Andropogonodae</taxon>
        <taxon>Andropogoneae</taxon>
        <taxon>Saccharinae</taxon>
        <taxon>Miscanthus</taxon>
    </lineage>
</organism>
<dbReference type="Pfam" id="PF05699">
    <property type="entry name" value="Dimer_Tnp_hAT"/>
    <property type="match status" value="1"/>
</dbReference>
<dbReference type="PROSITE" id="PS50808">
    <property type="entry name" value="ZF_BED"/>
    <property type="match status" value="1"/>
</dbReference>
<dbReference type="GO" id="GO:0003677">
    <property type="term" value="F:DNA binding"/>
    <property type="evidence" value="ECO:0007669"/>
    <property type="project" value="UniProtKB-KW"/>
</dbReference>
<evidence type="ECO:0000256" key="5">
    <source>
        <dbReference type="ARBA" id="ARBA00023125"/>
    </source>
</evidence>
<dbReference type="OrthoDB" id="641895at2759"/>
<keyword evidence="4" id="KW-0862">Zinc</keyword>